<keyword evidence="2" id="KW-1185">Reference proteome</keyword>
<gene>
    <name evidence="1" type="ORF">HQ393_02295</name>
</gene>
<sequence>MDKISATLHKSKIAKNPHPILLINDVPLEMWITGIVFDPDGADTTNHLVPAQGWLIDDEDLNAAWELLMPSSVDCSTIVPLLICPDDMDLSCTVIAVEQEITNETVIWHKFGLVTHVINHVPVSVSWDKRNQSVKFKYDEFLSAFNELKRLTNEEWI</sequence>
<dbReference type="RefSeq" id="WP_179357256.1">
    <property type="nucleotide sequence ID" value="NZ_CP058627.1"/>
</dbReference>
<evidence type="ECO:0000313" key="1">
    <source>
        <dbReference type="EMBL" id="QLG87171.1"/>
    </source>
</evidence>
<dbReference type="AlphaFoldDB" id="A0A7H9BGU6"/>
<dbReference type="EMBL" id="CP058627">
    <property type="protein sequence ID" value="QLG87171.1"/>
    <property type="molecule type" value="Genomic_DNA"/>
</dbReference>
<dbReference type="KEGG" id="chiz:HQ393_02295"/>
<protein>
    <recommendedName>
        <fullName evidence="3">Ypar31 protein</fullName>
    </recommendedName>
</protein>
<dbReference type="Proteomes" id="UP000509597">
    <property type="component" value="Chromosome"/>
</dbReference>
<evidence type="ECO:0008006" key="3">
    <source>
        <dbReference type="Google" id="ProtNLM"/>
    </source>
</evidence>
<reference evidence="1 2" key="1">
    <citation type="submission" date="2020-07" db="EMBL/GenBank/DDBJ databases">
        <title>Complete genome sequence of Chitinibacter sp. 2T18.</title>
        <authorList>
            <person name="Bae J.-W."/>
            <person name="Choi J.-W."/>
        </authorList>
    </citation>
    <scope>NUCLEOTIDE SEQUENCE [LARGE SCALE GENOMIC DNA]</scope>
    <source>
        <strain evidence="1 2">2T18</strain>
    </source>
</reference>
<evidence type="ECO:0000313" key="2">
    <source>
        <dbReference type="Proteomes" id="UP000509597"/>
    </source>
</evidence>
<name>A0A7H9BGU6_9NEIS</name>
<organism evidence="1 2">
    <name type="scientific">Chitinibacter bivalviorum</name>
    <dbReference type="NCBI Taxonomy" id="2739434"/>
    <lineage>
        <taxon>Bacteria</taxon>
        <taxon>Pseudomonadati</taxon>
        <taxon>Pseudomonadota</taxon>
        <taxon>Betaproteobacteria</taxon>
        <taxon>Neisseriales</taxon>
        <taxon>Chitinibacteraceae</taxon>
        <taxon>Chitinibacter</taxon>
    </lineage>
</organism>
<accession>A0A7H9BGU6</accession>
<proteinExistence type="predicted"/>